<feature type="compositionally biased region" description="Polar residues" evidence="12">
    <location>
        <begin position="985"/>
        <end position="998"/>
    </location>
</feature>
<evidence type="ECO:0000256" key="11">
    <source>
        <dbReference type="ARBA" id="ARBA00023180"/>
    </source>
</evidence>
<dbReference type="EMBL" id="JARBHB010000012">
    <property type="protein sequence ID" value="KAJ8871779.1"/>
    <property type="molecule type" value="Genomic_DNA"/>
</dbReference>
<feature type="compositionally biased region" description="Polar residues" evidence="12">
    <location>
        <begin position="1006"/>
        <end position="1032"/>
    </location>
</feature>
<evidence type="ECO:0000256" key="12">
    <source>
        <dbReference type="SAM" id="MobiDB-lite"/>
    </source>
</evidence>
<keyword evidence="11" id="KW-0325">Glycoprotein</keyword>
<evidence type="ECO:0000256" key="6">
    <source>
        <dbReference type="ARBA" id="ARBA00022725"/>
    </source>
</evidence>
<keyword evidence="9" id="KW-1015">Disulfide bond</keyword>
<name>A0ABQ9GIF3_9NEOP</name>
<evidence type="ECO:0000256" key="13">
    <source>
        <dbReference type="SAM" id="Phobius"/>
    </source>
</evidence>
<evidence type="ECO:0000256" key="10">
    <source>
        <dbReference type="ARBA" id="ARBA00023170"/>
    </source>
</evidence>
<keyword evidence="15" id="KW-1185">Reference proteome</keyword>
<accession>A0ABQ9GIF3</accession>
<dbReference type="PANTHER" id="PTHR11923:SF69">
    <property type="entry name" value="SENSORY NEURON MEMBRANE PROTEIN 1"/>
    <property type="match status" value="1"/>
</dbReference>
<feature type="region of interest" description="Disordered" evidence="12">
    <location>
        <begin position="24"/>
        <end position="65"/>
    </location>
</feature>
<keyword evidence="8 13" id="KW-0472">Membrane</keyword>
<evidence type="ECO:0000313" key="14">
    <source>
        <dbReference type="EMBL" id="KAJ8871779.1"/>
    </source>
</evidence>
<sequence length="1060" mass="118238">MKVQGKREIPEEIRRLAVSSSAISTCRDPGVTQPGIEPGSPWWEASSLTAQPPLPHSGSPSVDDRPIMNAVKCRVLSGVVRANRTMASSNTDANRTGVLAVVDVARNNYNSVETLSLTFHGCKTAHQISAVRTKADKGWSRSRKSMPSAMLCKLTAYMDFSKESSIVIHGHLALGKEVPRTRKIPGTGVIADLGRAFDPQKVVLVDDSPAFERWRRLPQPLVTKFYLFNVTNPDEVQNGSRPVLHELGPYVYDEHIERVDVVKNQDGETISYNLKSTFFFNQELSSNKSTSENVTIINLPLLGSALKVKKYFPFALKMMEPILAEIFPYSDSIFLTGTVAQLLFEGMTVINCSNARTEIAEIVCDQLESQMPDTVERTDENTFKFSFYHYKNGTSKARYTVDRGLTDSRRLAQVVAYDGEDSTAAWLEPRCNRVNGTDGIFFSPLRTPDDPLVAFSSDICSSSVFPGLFVSRYPGLVVLRSVTLKFERKSEFRGLPVLRYVNDPALLGDPEKYPDNKCYCVGRPDYRTCLKGGVLDLSPCAGKTTRLLWIVQASPDDETPGIDCTEDCNFTIFKRTGVAVILSYPHLYMADPEYLQYAEGISPERRKHETFLEVEPGRLELTPQGEKEMRAKRWSCYQLSRKLQVVRPCRCYHMFLFVSEFIVSELLVIVFPHADKYKQRTGIPLRGSRKVQLNMFLTRIPEVSVLRNVSEGLFPAMWMDEVRRNGRSRCFSKWRFFWSTVSRGKCIEDCECFRRIDSDDVRGDDGLHNSRKEITSKEQQCTGNQFSAIGIATTVELMRHKRLIALENLEWRSCNHEGIEVNDKNLVLLHSLNNMVNTFYTTRWLAIILGLALCVAACMGLYSRKKNCGSYDNRIIPFEKQGALNMAFVNDDGTKPSSPPDVTKTSLPFHMVADSRRGSVCAAGDTTKKESSIMTTDPKRKDSCSTLDPSKEDPEEEVKSRSPAGPEDEAQHGNLNLPDIKDDTVTGSHRNPAESTHVASPPEDSGATSRHPSADSNSNVSSAEDTKSTISLRSVEEAKGVSSPGSNVDSTKCADGEGAR</sequence>
<evidence type="ECO:0000256" key="2">
    <source>
        <dbReference type="ARBA" id="ARBA00010532"/>
    </source>
</evidence>
<proteinExistence type="inferred from homology"/>
<keyword evidence="10" id="KW-0675">Receptor</keyword>
<dbReference type="Proteomes" id="UP001159363">
    <property type="component" value="Chromosome 11"/>
</dbReference>
<organism evidence="14 15">
    <name type="scientific">Dryococelus australis</name>
    <dbReference type="NCBI Taxonomy" id="614101"/>
    <lineage>
        <taxon>Eukaryota</taxon>
        <taxon>Metazoa</taxon>
        <taxon>Ecdysozoa</taxon>
        <taxon>Arthropoda</taxon>
        <taxon>Hexapoda</taxon>
        <taxon>Insecta</taxon>
        <taxon>Pterygota</taxon>
        <taxon>Neoptera</taxon>
        <taxon>Polyneoptera</taxon>
        <taxon>Phasmatodea</taxon>
        <taxon>Verophasmatodea</taxon>
        <taxon>Anareolatae</taxon>
        <taxon>Phasmatidae</taxon>
        <taxon>Eurycanthinae</taxon>
        <taxon>Dryococelus</taxon>
    </lineage>
</organism>
<feature type="transmembrane region" description="Helical" evidence="13">
    <location>
        <begin position="844"/>
        <end position="862"/>
    </location>
</feature>
<protein>
    <recommendedName>
        <fullName evidence="16">Sensory neuron membrane protein 1</fullName>
    </recommendedName>
</protein>
<evidence type="ECO:0000256" key="4">
    <source>
        <dbReference type="ARBA" id="ARBA00022606"/>
    </source>
</evidence>
<evidence type="ECO:0000256" key="1">
    <source>
        <dbReference type="ARBA" id="ARBA00004651"/>
    </source>
</evidence>
<feature type="compositionally biased region" description="Basic and acidic residues" evidence="12">
    <location>
        <begin position="926"/>
        <end position="960"/>
    </location>
</feature>
<keyword evidence="5 13" id="KW-0812">Transmembrane</keyword>
<keyword evidence="7 13" id="KW-1133">Transmembrane helix</keyword>
<comment type="subcellular location">
    <subcellularLocation>
        <location evidence="1">Cell membrane</location>
        <topology evidence="1">Multi-pass membrane protein</topology>
    </subcellularLocation>
</comment>
<comment type="caution">
    <text evidence="14">The sequence shown here is derived from an EMBL/GenBank/DDBJ whole genome shotgun (WGS) entry which is preliminary data.</text>
</comment>
<evidence type="ECO:0000313" key="15">
    <source>
        <dbReference type="Proteomes" id="UP001159363"/>
    </source>
</evidence>
<comment type="similarity">
    <text evidence="2">Belongs to the CD36 family.</text>
</comment>
<dbReference type="PRINTS" id="PR01609">
    <property type="entry name" value="CD36FAMILY"/>
</dbReference>
<reference evidence="14 15" key="1">
    <citation type="submission" date="2023-02" db="EMBL/GenBank/DDBJ databases">
        <title>LHISI_Scaffold_Assembly.</title>
        <authorList>
            <person name="Stuart O.P."/>
            <person name="Cleave R."/>
            <person name="Magrath M.J.L."/>
            <person name="Mikheyev A.S."/>
        </authorList>
    </citation>
    <scope>NUCLEOTIDE SEQUENCE [LARGE SCALE GENOMIC DNA]</scope>
    <source>
        <strain evidence="14">Daus_M_001</strain>
        <tissue evidence="14">Leg muscle</tissue>
    </source>
</reference>
<keyword evidence="3" id="KW-1003">Cell membrane</keyword>
<evidence type="ECO:0000256" key="5">
    <source>
        <dbReference type="ARBA" id="ARBA00022692"/>
    </source>
</evidence>
<evidence type="ECO:0000256" key="3">
    <source>
        <dbReference type="ARBA" id="ARBA00022475"/>
    </source>
</evidence>
<dbReference type="InterPro" id="IPR002159">
    <property type="entry name" value="CD36_fam"/>
</dbReference>
<keyword evidence="6" id="KW-0552">Olfaction</keyword>
<feature type="region of interest" description="Disordered" evidence="12">
    <location>
        <begin position="889"/>
        <end position="1060"/>
    </location>
</feature>
<evidence type="ECO:0000256" key="9">
    <source>
        <dbReference type="ARBA" id="ARBA00023157"/>
    </source>
</evidence>
<keyword evidence="4" id="KW-0716">Sensory transduction</keyword>
<dbReference type="Pfam" id="PF01130">
    <property type="entry name" value="CD36"/>
    <property type="match status" value="4"/>
</dbReference>
<evidence type="ECO:0008006" key="16">
    <source>
        <dbReference type="Google" id="ProtNLM"/>
    </source>
</evidence>
<dbReference type="PANTHER" id="PTHR11923">
    <property type="entry name" value="SCAVENGER RECEPTOR CLASS B TYPE-1 SR-B1"/>
    <property type="match status" value="1"/>
</dbReference>
<evidence type="ECO:0000256" key="7">
    <source>
        <dbReference type="ARBA" id="ARBA00022989"/>
    </source>
</evidence>
<evidence type="ECO:0000256" key="8">
    <source>
        <dbReference type="ARBA" id="ARBA00023136"/>
    </source>
</evidence>
<gene>
    <name evidence="14" type="ORF">PR048_028119</name>
</gene>